<feature type="region of interest" description="Disordered" evidence="7">
    <location>
        <begin position="1"/>
        <end position="131"/>
    </location>
</feature>
<sequence length="185" mass="20626">MEVERAREMGPERIFPNAEEELGHERPPEGGGEWSEDELEEEVGVEVDEEEGAAGGGYYYQPLNQDPDSGQHAVSQTAQLEDTETQVQGIQERIQAMGLHLPQPPPPDSDEEEDPEEAVAKSSRSSIPMDPDHVELVKRTMSAINLPSLGIPSWAREISDDQWKDMVQQTIESRQPASALKLERK</sequence>
<dbReference type="PANTHER" id="PTHR17005">
    <property type="entry name" value="MALE-ENHANCED ANTIGEN-1"/>
    <property type="match status" value="1"/>
</dbReference>
<accession>A0A444UCT9</accession>
<evidence type="ECO:0000313" key="9">
    <source>
        <dbReference type="Proteomes" id="UP000289886"/>
    </source>
</evidence>
<comment type="caution">
    <text evidence="8">The sequence shown here is derived from an EMBL/GenBank/DDBJ whole genome shotgun (WGS) entry which is preliminary data.</text>
</comment>
<evidence type="ECO:0000256" key="4">
    <source>
        <dbReference type="ARBA" id="ARBA00022553"/>
    </source>
</evidence>
<evidence type="ECO:0000256" key="1">
    <source>
        <dbReference type="ARBA" id="ARBA00002540"/>
    </source>
</evidence>
<feature type="compositionally biased region" description="Basic and acidic residues" evidence="7">
    <location>
        <begin position="1"/>
        <end position="11"/>
    </location>
</feature>
<evidence type="ECO:0000256" key="5">
    <source>
        <dbReference type="ARBA" id="ARBA00022782"/>
    </source>
</evidence>
<feature type="compositionally biased region" description="Acidic residues" evidence="7">
    <location>
        <begin position="108"/>
        <end position="117"/>
    </location>
</feature>
<dbReference type="Pfam" id="PF06910">
    <property type="entry name" value="MEA1"/>
    <property type="match status" value="1"/>
</dbReference>
<organism evidence="8 9">
    <name type="scientific">Acipenser ruthenus</name>
    <name type="common">Sterlet sturgeon</name>
    <dbReference type="NCBI Taxonomy" id="7906"/>
    <lineage>
        <taxon>Eukaryota</taxon>
        <taxon>Metazoa</taxon>
        <taxon>Chordata</taxon>
        <taxon>Craniata</taxon>
        <taxon>Vertebrata</taxon>
        <taxon>Euteleostomi</taxon>
        <taxon>Actinopterygii</taxon>
        <taxon>Chondrostei</taxon>
        <taxon>Acipenseriformes</taxon>
        <taxon>Acipenseridae</taxon>
        <taxon>Acipenser</taxon>
    </lineage>
</organism>
<keyword evidence="6" id="KW-0744">Spermatogenesis</keyword>
<dbReference type="EMBL" id="SCEB01214814">
    <property type="protein sequence ID" value="RXM32995.1"/>
    <property type="molecule type" value="Genomic_DNA"/>
</dbReference>
<comment type="function">
    <text evidence="1">May play an important role in spermatogenesis and/or testis development.</text>
</comment>
<dbReference type="GO" id="GO:0030154">
    <property type="term" value="P:cell differentiation"/>
    <property type="evidence" value="ECO:0007669"/>
    <property type="project" value="UniProtKB-KW"/>
</dbReference>
<keyword evidence="9" id="KW-1185">Reference proteome</keyword>
<dbReference type="Proteomes" id="UP000289886">
    <property type="component" value="Unassembled WGS sequence"/>
</dbReference>
<dbReference type="AlphaFoldDB" id="A0A444UCT9"/>
<dbReference type="InterPro" id="IPR009685">
    <property type="entry name" value="MEA1"/>
</dbReference>
<gene>
    <name evidence="8" type="ORF">EOD39_1369</name>
</gene>
<protein>
    <recommendedName>
        <fullName evidence="2">Male-enhanced antigen 1</fullName>
    </recommendedName>
</protein>
<keyword evidence="4" id="KW-0597">Phosphoprotein</keyword>
<evidence type="ECO:0000256" key="6">
    <source>
        <dbReference type="ARBA" id="ARBA00022871"/>
    </source>
</evidence>
<dbReference type="GO" id="GO:0007283">
    <property type="term" value="P:spermatogenesis"/>
    <property type="evidence" value="ECO:0007669"/>
    <property type="project" value="UniProtKB-KW"/>
</dbReference>
<dbReference type="OrthoDB" id="5593200at2759"/>
<keyword evidence="3" id="KW-0217">Developmental protein</keyword>
<keyword evidence="5" id="KW-0221">Differentiation</keyword>
<evidence type="ECO:0000313" key="8">
    <source>
        <dbReference type="EMBL" id="RXM32995.1"/>
    </source>
</evidence>
<feature type="compositionally biased region" description="Polar residues" evidence="7">
    <location>
        <begin position="62"/>
        <end position="89"/>
    </location>
</feature>
<name>A0A444UCT9_ACIRT</name>
<evidence type="ECO:0000256" key="7">
    <source>
        <dbReference type="SAM" id="MobiDB-lite"/>
    </source>
</evidence>
<feature type="compositionally biased region" description="Acidic residues" evidence="7">
    <location>
        <begin position="34"/>
        <end position="52"/>
    </location>
</feature>
<proteinExistence type="predicted"/>
<reference evidence="8 9" key="1">
    <citation type="submission" date="2019-01" db="EMBL/GenBank/DDBJ databases">
        <title>Draft Genome and Complete Hox-Cluster Characterization of the Sterlet Sturgeon (Acipenser ruthenus).</title>
        <authorList>
            <person name="Wei Q."/>
        </authorList>
    </citation>
    <scope>NUCLEOTIDE SEQUENCE [LARGE SCALE GENOMIC DNA]</scope>
    <source>
        <strain evidence="8">WHYD16114868_AA</strain>
        <tissue evidence="8">Blood</tissue>
    </source>
</reference>
<evidence type="ECO:0000256" key="3">
    <source>
        <dbReference type="ARBA" id="ARBA00022473"/>
    </source>
</evidence>
<evidence type="ECO:0000256" key="2">
    <source>
        <dbReference type="ARBA" id="ARBA00022245"/>
    </source>
</evidence>